<gene>
    <name evidence="2" type="ORF">AWB83_02531</name>
</gene>
<reference evidence="2" key="1">
    <citation type="submission" date="2016-01" db="EMBL/GenBank/DDBJ databases">
        <authorList>
            <person name="Peeters C."/>
        </authorList>
    </citation>
    <scope>NUCLEOTIDE SEQUENCE [LARGE SCALE GENOMIC DNA]</scope>
    <source>
        <strain evidence="2">LMG 29326</strain>
    </source>
</reference>
<accession>A0A158AY87</accession>
<keyword evidence="1" id="KW-1133">Transmembrane helix</keyword>
<proteinExistence type="predicted"/>
<protein>
    <submittedName>
        <fullName evidence="2">Uncharacterized protein</fullName>
    </submittedName>
</protein>
<keyword evidence="1" id="KW-0812">Transmembrane</keyword>
<keyword evidence="3" id="KW-1185">Reference proteome</keyword>
<dbReference type="AlphaFoldDB" id="A0A158AY87"/>
<dbReference type="Proteomes" id="UP000054978">
    <property type="component" value="Unassembled WGS sequence"/>
</dbReference>
<dbReference type="EMBL" id="FCOB02000010">
    <property type="protein sequence ID" value="SAK62679.1"/>
    <property type="molecule type" value="Genomic_DNA"/>
</dbReference>
<feature type="transmembrane region" description="Helical" evidence="1">
    <location>
        <begin position="20"/>
        <end position="41"/>
    </location>
</feature>
<name>A0A158AY87_9BURK</name>
<evidence type="ECO:0000313" key="3">
    <source>
        <dbReference type="Proteomes" id="UP000054978"/>
    </source>
</evidence>
<comment type="caution">
    <text evidence="2">The sequence shown here is derived from an EMBL/GenBank/DDBJ whole genome shotgun (WGS) entry which is preliminary data.</text>
</comment>
<evidence type="ECO:0000256" key="1">
    <source>
        <dbReference type="SAM" id="Phobius"/>
    </source>
</evidence>
<evidence type="ECO:0000313" key="2">
    <source>
        <dbReference type="EMBL" id="SAK62679.1"/>
    </source>
</evidence>
<keyword evidence="1" id="KW-0472">Membrane</keyword>
<sequence>MKKEPSSRLTGFLSDLKWMLILWLLGVGATALLVLPIRVLIAAMMRKY</sequence>
<organism evidence="2 3">
    <name type="scientific">Caballeronia ptereochthonis</name>
    <dbReference type="NCBI Taxonomy" id="1777144"/>
    <lineage>
        <taxon>Bacteria</taxon>
        <taxon>Pseudomonadati</taxon>
        <taxon>Pseudomonadota</taxon>
        <taxon>Betaproteobacteria</taxon>
        <taxon>Burkholderiales</taxon>
        <taxon>Burkholderiaceae</taxon>
        <taxon>Caballeronia</taxon>
    </lineage>
</organism>